<reference evidence="2 3" key="1">
    <citation type="submission" date="2017-11" db="EMBL/GenBank/DDBJ databases">
        <title>Draft genome of Arthrobacter agilis strain UMCV2, a plant growth-promoting rhizobacterium and biocontrol capacity of phytopathogenic fungi.</title>
        <authorList>
            <person name="Martinez-Camara R."/>
            <person name="Santoyo G."/>
            <person name="Moreno-Hagelsieb G."/>
            <person name="Valencia-Cantero E."/>
        </authorList>
    </citation>
    <scope>NUCLEOTIDE SEQUENCE [LARGE SCALE GENOMIC DNA]</scope>
    <source>
        <strain evidence="2 3">UMCV2</strain>
    </source>
</reference>
<dbReference type="Proteomes" id="UP000239187">
    <property type="component" value="Chromosome"/>
</dbReference>
<sequence>MDHHSVHDVEGIDPRLAITRSDADTPRALPPILLLHGFGSSSRQNWVETGWVRFLNDAGRSVVMVDLPGHGDSAAPDDASAYAPSRMRADILQALFDERITPLREDDPASGVDLLGYSLGSRLAWEFGATQPELVRRMVLGGPGSDDPLAAFDLEGAERHLAGGPAPQDATTADLLRMAQAGSGNDLPSLLAMVSAIKTEPFDPRGAVPKMPLLLVAGDQDDYARGIGDLADWAPLAETATLPGRSHSNAITSRLFKDAALAFLS</sequence>
<dbReference type="PANTHER" id="PTHR43194">
    <property type="entry name" value="HYDROLASE ALPHA/BETA FOLD FAMILY"/>
    <property type="match status" value="1"/>
</dbReference>
<dbReference type="InterPro" id="IPR000073">
    <property type="entry name" value="AB_hydrolase_1"/>
</dbReference>
<dbReference type="PANTHER" id="PTHR43194:SF5">
    <property type="entry name" value="PIMELOYL-[ACYL-CARRIER PROTEIN] METHYL ESTER ESTERASE"/>
    <property type="match status" value="1"/>
</dbReference>
<gene>
    <name evidence="2" type="ORF">CVO76_07070</name>
</gene>
<protein>
    <submittedName>
        <fullName evidence="2">Alpha/beta hydrolase</fullName>
    </submittedName>
</protein>
<dbReference type="RefSeq" id="WP_208741466.1">
    <property type="nucleotide sequence ID" value="NZ_CP024915.1"/>
</dbReference>
<keyword evidence="2" id="KW-0378">Hydrolase</keyword>
<evidence type="ECO:0000313" key="3">
    <source>
        <dbReference type="Proteomes" id="UP000239187"/>
    </source>
</evidence>
<dbReference type="Pfam" id="PF00561">
    <property type="entry name" value="Abhydrolase_1"/>
    <property type="match status" value="1"/>
</dbReference>
<evidence type="ECO:0000259" key="1">
    <source>
        <dbReference type="Pfam" id="PF00561"/>
    </source>
</evidence>
<dbReference type="InterPro" id="IPR050228">
    <property type="entry name" value="Carboxylesterase_BioH"/>
</dbReference>
<evidence type="ECO:0000313" key="2">
    <source>
        <dbReference type="EMBL" id="AUZ87416.1"/>
    </source>
</evidence>
<dbReference type="GO" id="GO:0016787">
    <property type="term" value="F:hydrolase activity"/>
    <property type="evidence" value="ECO:0007669"/>
    <property type="project" value="UniProtKB-KW"/>
</dbReference>
<feature type="domain" description="AB hydrolase-1" evidence="1">
    <location>
        <begin position="30"/>
        <end position="149"/>
    </location>
</feature>
<dbReference type="SUPFAM" id="SSF53474">
    <property type="entry name" value="alpha/beta-Hydrolases"/>
    <property type="match status" value="1"/>
</dbReference>
<accession>A0A2L0UDX4</accession>
<organism evidence="2 3">
    <name type="scientific">Arthrobacter agilis</name>
    <dbReference type="NCBI Taxonomy" id="37921"/>
    <lineage>
        <taxon>Bacteria</taxon>
        <taxon>Bacillati</taxon>
        <taxon>Actinomycetota</taxon>
        <taxon>Actinomycetes</taxon>
        <taxon>Micrococcales</taxon>
        <taxon>Micrococcaceae</taxon>
        <taxon>Arthrobacter</taxon>
    </lineage>
</organism>
<name>A0A2L0UDX4_9MICC</name>
<dbReference type="EMBL" id="CP024915">
    <property type="protein sequence ID" value="AUZ87416.1"/>
    <property type="molecule type" value="Genomic_DNA"/>
</dbReference>
<proteinExistence type="predicted"/>
<dbReference type="AlphaFoldDB" id="A0A2L0UDX4"/>
<dbReference type="InterPro" id="IPR029058">
    <property type="entry name" value="AB_hydrolase_fold"/>
</dbReference>
<dbReference type="Gene3D" id="3.40.50.1820">
    <property type="entry name" value="alpha/beta hydrolase"/>
    <property type="match status" value="1"/>
</dbReference>